<reference evidence="2 3" key="1">
    <citation type="submission" date="2021-07" db="EMBL/GenBank/DDBJ databases">
        <title>Alteriqipengyuania abyssalis NZ-12B nov, sp.nov isolated from deep sea sponge in pacific ocean.</title>
        <authorList>
            <person name="Tareen S."/>
            <person name="Wink J."/>
        </authorList>
    </citation>
    <scope>NUCLEOTIDE SEQUENCE [LARGE SCALE GENOMIC DNA]</scope>
    <source>
        <strain evidence="2 3">NZ-12B</strain>
    </source>
</reference>
<dbReference type="RefSeq" id="WP_197636366.1">
    <property type="nucleotide sequence ID" value="NZ_JAHWXP010000001.1"/>
</dbReference>
<evidence type="ECO:0000313" key="3">
    <source>
        <dbReference type="Proteomes" id="UP000759298"/>
    </source>
</evidence>
<evidence type="ECO:0008006" key="4">
    <source>
        <dbReference type="Google" id="ProtNLM"/>
    </source>
</evidence>
<sequence length="102" mass="10389">MIANKSKTRFALIPVAMISALSLSACAENYSAEGGLGGAALGAGIAAVTGGDITRYALAGAAAGALAGYFVDKNDNCDGYDRDGYLDEDCFGTRGYPADPRR</sequence>
<feature type="signal peptide" evidence="1">
    <location>
        <begin position="1"/>
        <end position="27"/>
    </location>
</feature>
<name>A0ABS7PAK9_9SPHN</name>
<feature type="chain" id="PRO_5046151886" description="Glycine zipper domain-containing protein" evidence="1">
    <location>
        <begin position="28"/>
        <end position="102"/>
    </location>
</feature>
<accession>A0ABS7PAK9</accession>
<dbReference type="Proteomes" id="UP000759298">
    <property type="component" value="Unassembled WGS sequence"/>
</dbReference>
<organism evidence="2 3">
    <name type="scientific">Alteriqipengyuania abyssalis</name>
    <dbReference type="NCBI Taxonomy" id="2860200"/>
    <lineage>
        <taxon>Bacteria</taxon>
        <taxon>Pseudomonadati</taxon>
        <taxon>Pseudomonadota</taxon>
        <taxon>Alphaproteobacteria</taxon>
        <taxon>Sphingomonadales</taxon>
        <taxon>Erythrobacteraceae</taxon>
        <taxon>Alteriqipengyuania</taxon>
    </lineage>
</organism>
<gene>
    <name evidence="2" type="ORF">KYN89_03445</name>
</gene>
<comment type="caution">
    <text evidence="2">The sequence shown here is derived from an EMBL/GenBank/DDBJ whole genome shotgun (WGS) entry which is preliminary data.</text>
</comment>
<evidence type="ECO:0000256" key="1">
    <source>
        <dbReference type="SAM" id="SignalP"/>
    </source>
</evidence>
<keyword evidence="3" id="KW-1185">Reference proteome</keyword>
<protein>
    <recommendedName>
        <fullName evidence="4">Glycine zipper domain-containing protein</fullName>
    </recommendedName>
</protein>
<dbReference type="EMBL" id="JAHWXP010000001">
    <property type="protein sequence ID" value="MBY8336093.1"/>
    <property type="molecule type" value="Genomic_DNA"/>
</dbReference>
<dbReference type="PROSITE" id="PS51257">
    <property type="entry name" value="PROKAR_LIPOPROTEIN"/>
    <property type="match status" value="1"/>
</dbReference>
<proteinExistence type="predicted"/>
<keyword evidence="1" id="KW-0732">Signal</keyword>
<evidence type="ECO:0000313" key="2">
    <source>
        <dbReference type="EMBL" id="MBY8336093.1"/>
    </source>
</evidence>